<evidence type="ECO:0000313" key="3">
    <source>
        <dbReference type="EMBL" id="GBO06848.1"/>
    </source>
</evidence>
<evidence type="ECO:0000256" key="1">
    <source>
        <dbReference type="SAM" id="MobiDB-lite"/>
    </source>
</evidence>
<evidence type="ECO:0000313" key="2">
    <source>
        <dbReference type="EMBL" id="GBO06843.1"/>
    </source>
</evidence>
<comment type="caution">
    <text evidence="2">The sequence shown here is derived from an EMBL/GenBank/DDBJ whole genome shotgun (WGS) entry which is preliminary data.</text>
</comment>
<feature type="region of interest" description="Disordered" evidence="1">
    <location>
        <begin position="45"/>
        <end position="74"/>
    </location>
</feature>
<name>A0A4Y2U2W3_ARAVE</name>
<dbReference type="Proteomes" id="UP000499080">
    <property type="component" value="Unassembled WGS sequence"/>
</dbReference>
<accession>A0A4Y2U2W3</accession>
<reference evidence="2 4" key="1">
    <citation type="journal article" date="2019" name="Sci. Rep.">
        <title>Orb-weaving spider Araneus ventricosus genome elucidates the spidroin gene catalogue.</title>
        <authorList>
            <person name="Kono N."/>
            <person name="Nakamura H."/>
            <person name="Ohtoshi R."/>
            <person name="Moran D.A.P."/>
            <person name="Shinohara A."/>
            <person name="Yoshida Y."/>
            <person name="Fujiwara M."/>
            <person name="Mori M."/>
            <person name="Tomita M."/>
            <person name="Arakawa K."/>
        </authorList>
    </citation>
    <scope>NUCLEOTIDE SEQUENCE [LARGE SCALE GENOMIC DNA]</scope>
</reference>
<dbReference type="EMBL" id="BGPR01033059">
    <property type="protein sequence ID" value="GBO06848.1"/>
    <property type="molecule type" value="Genomic_DNA"/>
</dbReference>
<dbReference type="EMBL" id="BGPR01033056">
    <property type="protein sequence ID" value="GBO06843.1"/>
    <property type="molecule type" value="Genomic_DNA"/>
</dbReference>
<organism evidence="2 4">
    <name type="scientific">Araneus ventricosus</name>
    <name type="common">Orbweaver spider</name>
    <name type="synonym">Epeira ventricosa</name>
    <dbReference type="NCBI Taxonomy" id="182803"/>
    <lineage>
        <taxon>Eukaryota</taxon>
        <taxon>Metazoa</taxon>
        <taxon>Ecdysozoa</taxon>
        <taxon>Arthropoda</taxon>
        <taxon>Chelicerata</taxon>
        <taxon>Arachnida</taxon>
        <taxon>Araneae</taxon>
        <taxon>Araneomorphae</taxon>
        <taxon>Entelegynae</taxon>
        <taxon>Araneoidea</taxon>
        <taxon>Araneidae</taxon>
        <taxon>Araneus</taxon>
    </lineage>
</organism>
<sequence length="88" mass="10049">MALRELMGRLYANPTRSPIQQYSADLEKSSRKVPAEDEFVALYPDGEATDYRDQETDSETDVEDNPVHEECRNSNSNTNVCIIHPINF</sequence>
<evidence type="ECO:0000313" key="4">
    <source>
        <dbReference type="Proteomes" id="UP000499080"/>
    </source>
</evidence>
<proteinExistence type="predicted"/>
<keyword evidence="4" id="KW-1185">Reference proteome</keyword>
<dbReference type="AlphaFoldDB" id="A0A4Y2U2W3"/>
<protein>
    <submittedName>
        <fullName evidence="2">Uncharacterized protein</fullName>
    </submittedName>
</protein>
<gene>
    <name evidence="2" type="ORF">AVEN_33382_1</name>
    <name evidence="3" type="ORF">AVEN_91856_1</name>
</gene>